<dbReference type="EMBL" id="JBBYXI010000004">
    <property type="protein sequence ID" value="MEN3931652.1"/>
    <property type="molecule type" value="Genomic_DNA"/>
</dbReference>
<dbReference type="Pfam" id="PF05545">
    <property type="entry name" value="FixQ"/>
    <property type="match status" value="1"/>
</dbReference>
<organism evidence="2 3">
    <name type="scientific">Hohaiivirga grylli</name>
    <dbReference type="NCBI Taxonomy" id="3133970"/>
    <lineage>
        <taxon>Bacteria</taxon>
        <taxon>Pseudomonadati</taxon>
        <taxon>Pseudomonadota</taxon>
        <taxon>Alphaproteobacteria</taxon>
        <taxon>Hyphomicrobiales</taxon>
        <taxon>Methylobacteriaceae</taxon>
        <taxon>Hohaiivirga</taxon>
    </lineage>
</organism>
<gene>
    <name evidence="2" type="ORF">WJT86_11365</name>
</gene>
<accession>A0ABV0BLU6</accession>
<sequence>MPETYASVASFSQIGGLVMFLVGFLCVLVYALLPSSKNKFDAAARMPLRED</sequence>
<evidence type="ECO:0000313" key="3">
    <source>
        <dbReference type="Proteomes" id="UP001418637"/>
    </source>
</evidence>
<dbReference type="RefSeq" id="WP_346337694.1">
    <property type="nucleotide sequence ID" value="NZ_JBBYXI010000004.1"/>
</dbReference>
<name>A0ABV0BLU6_9HYPH</name>
<reference evidence="2 3" key="1">
    <citation type="submission" date="2024-04" db="EMBL/GenBank/DDBJ databases">
        <title>A novel species isolated from cricket.</title>
        <authorList>
            <person name="Wang H.-C."/>
        </authorList>
    </citation>
    <scope>NUCLEOTIDE SEQUENCE [LARGE SCALE GENOMIC DNA]</scope>
    <source>
        <strain evidence="2 3">WL0021</strain>
    </source>
</reference>
<dbReference type="Proteomes" id="UP001418637">
    <property type="component" value="Unassembled WGS sequence"/>
</dbReference>
<feature type="transmembrane region" description="Helical" evidence="1">
    <location>
        <begin position="12"/>
        <end position="33"/>
    </location>
</feature>
<keyword evidence="1" id="KW-0812">Transmembrane</keyword>
<keyword evidence="3" id="KW-1185">Reference proteome</keyword>
<comment type="caution">
    <text evidence="2">The sequence shown here is derived from an EMBL/GenBank/DDBJ whole genome shotgun (WGS) entry which is preliminary data.</text>
</comment>
<keyword evidence="1" id="KW-1133">Transmembrane helix</keyword>
<evidence type="ECO:0000313" key="2">
    <source>
        <dbReference type="EMBL" id="MEN3931652.1"/>
    </source>
</evidence>
<evidence type="ECO:0000256" key="1">
    <source>
        <dbReference type="SAM" id="Phobius"/>
    </source>
</evidence>
<keyword evidence="1" id="KW-0472">Membrane</keyword>
<proteinExistence type="predicted"/>
<dbReference type="CDD" id="cd01324">
    <property type="entry name" value="cbb3_Oxidase_CcoQ"/>
    <property type="match status" value="1"/>
</dbReference>
<dbReference type="InterPro" id="IPR008621">
    <property type="entry name" value="Cbb3-typ_cyt_oxidase_comp"/>
</dbReference>
<protein>
    <submittedName>
        <fullName evidence="2">Cbb3-type cytochrome c oxidase subunit 3</fullName>
    </submittedName>
</protein>